<dbReference type="SUPFAM" id="SSF52540">
    <property type="entry name" value="P-loop containing nucleoside triphosphate hydrolases"/>
    <property type="match status" value="2"/>
</dbReference>
<keyword evidence="2 7" id="KW-0812">Transmembrane</keyword>
<dbReference type="Pfam" id="PF00664">
    <property type="entry name" value="ABC_membrane"/>
    <property type="match status" value="2"/>
</dbReference>
<protein>
    <recommendedName>
        <fullName evidence="12">ABC transporter, ATP-binding protein</fullName>
    </recommendedName>
</protein>
<feature type="domain" description="ABC transporter" evidence="8">
    <location>
        <begin position="913"/>
        <end position="1149"/>
    </location>
</feature>
<dbReference type="InterPro" id="IPR003439">
    <property type="entry name" value="ABC_transporter-like_ATP-bd"/>
</dbReference>
<evidence type="ECO:0000313" key="10">
    <source>
        <dbReference type="EMBL" id="EYC28974.1"/>
    </source>
</evidence>
<dbReference type="InterPro" id="IPR027417">
    <property type="entry name" value="P-loop_NTPase"/>
</dbReference>
<keyword evidence="3" id="KW-0547">Nucleotide-binding</keyword>
<proteinExistence type="predicted"/>
<feature type="transmembrane region" description="Helical" evidence="7">
    <location>
        <begin position="743"/>
        <end position="760"/>
    </location>
</feature>
<feature type="transmembrane region" description="Helical" evidence="7">
    <location>
        <begin position="638"/>
        <end position="663"/>
    </location>
</feature>
<evidence type="ECO:0000256" key="3">
    <source>
        <dbReference type="ARBA" id="ARBA00022741"/>
    </source>
</evidence>
<accession>A0A016VN14</accession>
<evidence type="ECO:0008006" key="12">
    <source>
        <dbReference type="Google" id="ProtNLM"/>
    </source>
</evidence>
<dbReference type="Gene3D" id="1.20.1560.10">
    <property type="entry name" value="ABC transporter type 1, transmembrane domain"/>
    <property type="match status" value="2"/>
</dbReference>
<feature type="transmembrane region" description="Helical" evidence="7">
    <location>
        <begin position="53"/>
        <end position="79"/>
    </location>
</feature>
<dbReference type="PROSITE" id="PS50893">
    <property type="entry name" value="ABC_TRANSPORTER_2"/>
    <property type="match status" value="2"/>
</dbReference>
<dbReference type="SUPFAM" id="SSF90123">
    <property type="entry name" value="ABC transporter transmembrane region"/>
    <property type="match status" value="2"/>
</dbReference>
<keyword evidence="5 7" id="KW-1133">Transmembrane helix</keyword>
<gene>
    <name evidence="10" type="primary">Acey_s0007.g3527</name>
    <name evidence="10" type="ORF">Y032_0007g3527</name>
</gene>
<dbReference type="PROSITE" id="PS50929">
    <property type="entry name" value="ABC_TM1F"/>
    <property type="match status" value="2"/>
</dbReference>
<feature type="domain" description="ABC transmembrane type-1" evidence="9">
    <location>
        <begin position="57"/>
        <end position="263"/>
    </location>
</feature>
<dbReference type="PANTHER" id="PTHR43394:SF1">
    <property type="entry name" value="ATP-BINDING CASSETTE SUB-FAMILY B MEMBER 10, MITOCHONDRIAL"/>
    <property type="match status" value="1"/>
</dbReference>
<evidence type="ECO:0000256" key="1">
    <source>
        <dbReference type="ARBA" id="ARBA00004141"/>
    </source>
</evidence>
<dbReference type="GO" id="GO:0015421">
    <property type="term" value="F:ABC-type oligopeptide transporter activity"/>
    <property type="evidence" value="ECO:0007669"/>
    <property type="project" value="TreeGrafter"/>
</dbReference>
<name>A0A016VN14_9BILA</name>
<feature type="transmembrane region" description="Helical" evidence="7">
    <location>
        <begin position="99"/>
        <end position="127"/>
    </location>
</feature>
<dbReference type="GO" id="GO:0016887">
    <property type="term" value="F:ATP hydrolysis activity"/>
    <property type="evidence" value="ECO:0007669"/>
    <property type="project" value="InterPro"/>
</dbReference>
<evidence type="ECO:0000256" key="4">
    <source>
        <dbReference type="ARBA" id="ARBA00022840"/>
    </source>
</evidence>
<dbReference type="STRING" id="53326.A0A016VN14"/>
<keyword evidence="4" id="KW-0067">ATP-binding</keyword>
<evidence type="ECO:0000313" key="11">
    <source>
        <dbReference type="Proteomes" id="UP000024635"/>
    </source>
</evidence>
<dbReference type="Pfam" id="PF00005">
    <property type="entry name" value="ABC_tran"/>
    <property type="match status" value="2"/>
</dbReference>
<keyword evidence="6 7" id="KW-0472">Membrane</keyword>
<dbReference type="FunFam" id="3.40.50.300:FF:002283">
    <property type="entry name" value="p-GlycoProtein related"/>
    <property type="match status" value="1"/>
</dbReference>
<evidence type="ECO:0000256" key="6">
    <source>
        <dbReference type="ARBA" id="ARBA00023136"/>
    </source>
</evidence>
<organism evidence="10 11">
    <name type="scientific">Ancylostoma ceylanicum</name>
    <dbReference type="NCBI Taxonomy" id="53326"/>
    <lineage>
        <taxon>Eukaryota</taxon>
        <taxon>Metazoa</taxon>
        <taxon>Ecdysozoa</taxon>
        <taxon>Nematoda</taxon>
        <taxon>Chromadorea</taxon>
        <taxon>Rhabditida</taxon>
        <taxon>Rhabditina</taxon>
        <taxon>Rhabditomorpha</taxon>
        <taxon>Strongyloidea</taxon>
        <taxon>Ancylostomatidae</taxon>
        <taxon>Ancylostomatinae</taxon>
        <taxon>Ancylostoma</taxon>
    </lineage>
</organism>
<dbReference type="FunFam" id="3.40.50.300:FF:001797">
    <property type="entry name" value="ABC transporter, putative"/>
    <property type="match status" value="1"/>
</dbReference>
<dbReference type="AlphaFoldDB" id="A0A016VN14"/>
<sequence>MVASKADGYNTRTFLEKFMDVLLCRGDLANEETDKKPVSLSELFRYASKKDRCYVGVGFVLAILVGIIMPLNCVAGGLYANFYLKDLNHIGNELLWRKAMYLCIGYLVVGCVLFVLCYLQHYFLFLASRNIVERIRKEFVTAVLRQNAMWQDENNAGTITSQLNENIAQIEDGIGDKIGMLARGVSMFIASAAFAFAFSWRITLVCVGVGPVSAITMAVMSKLSSSSMQGMMSVSGAVGAIAEEAVMNVKTVAACNGQEHMVKTKGSSDENGEEMKSCEGRLEFRDVYFKYPTRETPILKGLSWYAEPGETIAFVGKSGCGKSTSIGLLTRLYDCNCGSMTLDGRDIRSIKLSDLRKMIGIVQQEPCLFNGTIRENIVLGRDISDEQAEEAARIANAHDFIIKLEKGYDTMIGTGGIALSGGQKQRLAIARAVAAQPKILLLDEATSALDSESEKIVQLALNRASLGRTTIVIAHRLSTLKDVQRIYAIEEGEVVEEGTHYELLERQGVYSNLAKAQEVGIDIGGRKRKISESFDPHAHSIPIVRHDLRASGVARRSVSSIVSQPIEYLKQKPNTQPSRGGGIFRVYLSCLRSRPVFWVCLIGSIMRGMELPFCAYFNGFTYRALDQTIETFAPFMWLAIGLFLFLAIYSWVFLTISIGFGGWSSESFSSDMRVGVLRSLLSQNAEFFDRPQYSNAACVTELSSKPPDVQACLDYRFMLMVNNLCAVGVCIALSVVACWPSGVAMTILITLFTASMWFTSNRVSANMLKKAELDKTPELSVEIFEQTRTIQLLAVEPHFIKKFGSYQEAVKSEERLIAIYQGIQFALTQCYIYFSDMVTYAIGATMIFHGYVDAVDTVVSATSANFAGWAVIFASAAFGDFVRSHFAAQALYSIIDSCEKVEGGETPIIEGSVRVQKVEFSYPSRPDVKVAKNLNLIARNGQAVALVGASGCGKSTVIQLLERFYDPDSGNIKIDDNDLGLMCKVHLRKNIALVGQEPVLFRGSIYENITLGMDNVSIEDVREVCKQANASNFIESFPEGYDTDVGEKGGNLSGGQKQRIAIARALIRKPKIILLDEATSALDTESEKIVQAALNEASHGRTSITIAHRLSTVRHADRIYYIENGSVVEYGTHEELIEAEGKYSLLVKAQQLARPDRS</sequence>
<comment type="subcellular location">
    <subcellularLocation>
        <location evidence="1">Membrane</location>
        <topology evidence="1">Multi-pass membrane protein</topology>
    </subcellularLocation>
</comment>
<dbReference type="OrthoDB" id="5850198at2759"/>
<evidence type="ECO:0000259" key="9">
    <source>
        <dbReference type="PROSITE" id="PS50929"/>
    </source>
</evidence>
<dbReference type="CDD" id="cd03249">
    <property type="entry name" value="ABC_MTABC3_MDL1_MDL2"/>
    <property type="match status" value="1"/>
</dbReference>
<dbReference type="InterPro" id="IPR011527">
    <property type="entry name" value="ABC1_TM_dom"/>
</dbReference>
<keyword evidence="11" id="KW-1185">Reference proteome</keyword>
<dbReference type="EMBL" id="JARK01001343">
    <property type="protein sequence ID" value="EYC28974.1"/>
    <property type="molecule type" value="Genomic_DNA"/>
</dbReference>
<dbReference type="PANTHER" id="PTHR43394">
    <property type="entry name" value="ATP-DEPENDENT PERMEASE MDL1, MITOCHONDRIAL"/>
    <property type="match status" value="1"/>
</dbReference>
<evidence type="ECO:0000256" key="2">
    <source>
        <dbReference type="ARBA" id="ARBA00022692"/>
    </source>
</evidence>
<dbReference type="InterPro" id="IPR039421">
    <property type="entry name" value="Type_1_exporter"/>
</dbReference>
<dbReference type="InterPro" id="IPR036640">
    <property type="entry name" value="ABC1_TM_sf"/>
</dbReference>
<dbReference type="InterPro" id="IPR017871">
    <property type="entry name" value="ABC_transporter-like_CS"/>
</dbReference>
<feature type="transmembrane region" description="Helical" evidence="7">
    <location>
        <begin position="717"/>
        <end position="737"/>
    </location>
</feature>
<evidence type="ECO:0000259" key="8">
    <source>
        <dbReference type="PROSITE" id="PS50893"/>
    </source>
</evidence>
<dbReference type="Proteomes" id="UP000024635">
    <property type="component" value="Unassembled WGS sequence"/>
</dbReference>
<dbReference type="SMART" id="SM00382">
    <property type="entry name" value="AAA"/>
    <property type="match status" value="2"/>
</dbReference>
<comment type="caution">
    <text evidence="10">The sequence shown here is derived from an EMBL/GenBank/DDBJ whole genome shotgun (WGS) entry which is preliminary data.</text>
</comment>
<feature type="domain" description="ABC transmembrane type-1" evidence="9">
    <location>
        <begin position="620"/>
        <end position="883"/>
    </location>
</feature>
<reference evidence="11" key="1">
    <citation type="journal article" date="2015" name="Nat. Genet.">
        <title>The genome and transcriptome of the zoonotic hookworm Ancylostoma ceylanicum identify infection-specific gene families.</title>
        <authorList>
            <person name="Schwarz E.M."/>
            <person name="Hu Y."/>
            <person name="Antoshechkin I."/>
            <person name="Miller M.M."/>
            <person name="Sternberg P.W."/>
            <person name="Aroian R.V."/>
        </authorList>
    </citation>
    <scope>NUCLEOTIDE SEQUENCE</scope>
    <source>
        <strain evidence="11">HY135</strain>
    </source>
</reference>
<evidence type="ECO:0000256" key="7">
    <source>
        <dbReference type="SAM" id="Phobius"/>
    </source>
</evidence>
<evidence type="ECO:0000256" key="5">
    <source>
        <dbReference type="ARBA" id="ARBA00022989"/>
    </source>
</evidence>
<dbReference type="GO" id="GO:0016020">
    <property type="term" value="C:membrane"/>
    <property type="evidence" value="ECO:0007669"/>
    <property type="project" value="UniProtKB-SubCell"/>
</dbReference>
<feature type="transmembrane region" description="Helical" evidence="7">
    <location>
        <begin position="202"/>
        <end position="223"/>
    </location>
</feature>
<feature type="domain" description="ABC transporter" evidence="8">
    <location>
        <begin position="282"/>
        <end position="516"/>
    </location>
</feature>
<dbReference type="InterPro" id="IPR003593">
    <property type="entry name" value="AAA+_ATPase"/>
</dbReference>
<dbReference type="Gene3D" id="3.40.50.300">
    <property type="entry name" value="P-loop containing nucleotide triphosphate hydrolases"/>
    <property type="match status" value="2"/>
</dbReference>
<dbReference type="GO" id="GO:0005524">
    <property type="term" value="F:ATP binding"/>
    <property type="evidence" value="ECO:0007669"/>
    <property type="project" value="UniProtKB-KW"/>
</dbReference>
<dbReference type="PROSITE" id="PS00211">
    <property type="entry name" value="ABC_TRANSPORTER_1"/>
    <property type="match status" value="2"/>
</dbReference>